<evidence type="ECO:0000259" key="1">
    <source>
        <dbReference type="PROSITE" id="PS50943"/>
    </source>
</evidence>
<protein>
    <submittedName>
        <fullName evidence="3">Helix-turn-helix protein</fullName>
    </submittedName>
    <submittedName>
        <fullName evidence="2">Helix-turn-helix transcriptional regulator</fullName>
    </submittedName>
</protein>
<dbReference type="GeneID" id="78296194"/>
<dbReference type="Pfam" id="PF01381">
    <property type="entry name" value="HTH_3"/>
    <property type="match status" value="1"/>
</dbReference>
<sequence>MKRHVNGWETIARYLKLRGKQQQDLARLLHITPPAISQVKNGCFLLSPGQLATIINYLEFDEPAINEFYTELFNARIATDGRGREAKAPELPPNWRFSVTFRKSGPKRRAETYRIPLAGTALLDHYAALFESLPDYLARHSDEFLWVPEREEGLCALRIGEEMGEAALTPGSLVLVRGRSYPDPGQLCLIGLLSGKVVLREFWPEGKKVFFREASDHRGRELVVTRRGAARQIRWVHPVREIRPRDDSRSV</sequence>
<evidence type="ECO:0000313" key="5">
    <source>
        <dbReference type="Proteomes" id="UP000576225"/>
    </source>
</evidence>
<dbReference type="PROSITE" id="PS50943">
    <property type="entry name" value="HTH_CROC1"/>
    <property type="match status" value="1"/>
</dbReference>
<reference evidence="3 4" key="1">
    <citation type="submission" date="2018-04" db="EMBL/GenBank/DDBJ databases">
        <title>Genomic Encyclopedia of Type Strains, Phase IV (KMG-IV): sequencing the most valuable type-strain genomes for metagenomic binning, comparative biology and taxonomic classification.</title>
        <authorList>
            <person name="Goeker M."/>
        </authorList>
    </citation>
    <scope>NUCLEOTIDE SEQUENCE [LARGE SCALE GENOMIC DNA]</scope>
    <source>
        <strain evidence="3 4">DSM 14823</strain>
    </source>
</reference>
<comment type="caution">
    <text evidence="3">The sequence shown here is derived from an EMBL/GenBank/DDBJ whole genome shotgun (WGS) entry which is preliminary data.</text>
</comment>
<evidence type="ECO:0000313" key="4">
    <source>
        <dbReference type="Proteomes" id="UP000245959"/>
    </source>
</evidence>
<dbReference type="EMBL" id="JABAEW010000048">
    <property type="protein sequence ID" value="NMD88525.1"/>
    <property type="molecule type" value="Genomic_DNA"/>
</dbReference>
<gene>
    <name evidence="3" type="ORF">C8D82_12427</name>
    <name evidence="2" type="ORF">HF882_18205</name>
</gene>
<evidence type="ECO:0000313" key="2">
    <source>
        <dbReference type="EMBL" id="NMD88525.1"/>
    </source>
</evidence>
<reference evidence="2 5" key="2">
    <citation type="submission" date="2020-04" db="EMBL/GenBank/DDBJ databases">
        <authorList>
            <person name="Hitch T.C.A."/>
            <person name="Wylensek D."/>
            <person name="Clavel T."/>
        </authorList>
    </citation>
    <scope>NUCLEOTIDE SEQUENCE [LARGE SCALE GENOMIC DNA]</scope>
    <source>
        <strain evidence="2 5">COR2-253-APC-1A</strain>
    </source>
</reference>
<dbReference type="CDD" id="cd00093">
    <property type="entry name" value="HTH_XRE"/>
    <property type="match status" value="1"/>
</dbReference>
<organism evidence="3 4">
    <name type="scientific">Victivallis vadensis</name>
    <dbReference type="NCBI Taxonomy" id="172901"/>
    <lineage>
        <taxon>Bacteria</taxon>
        <taxon>Pseudomonadati</taxon>
        <taxon>Lentisphaerota</taxon>
        <taxon>Lentisphaeria</taxon>
        <taxon>Victivallales</taxon>
        <taxon>Victivallaceae</taxon>
        <taxon>Victivallis</taxon>
    </lineage>
</organism>
<dbReference type="InterPro" id="IPR001387">
    <property type="entry name" value="Cro/C1-type_HTH"/>
</dbReference>
<dbReference type="Proteomes" id="UP000576225">
    <property type="component" value="Unassembled WGS sequence"/>
</dbReference>
<accession>A0A2U1AR24</accession>
<dbReference type="RefSeq" id="WP_116884906.1">
    <property type="nucleotide sequence ID" value="NZ_CAJKCJ010000125.1"/>
</dbReference>
<dbReference type="EMBL" id="QEKH01000024">
    <property type="protein sequence ID" value="PVY38791.1"/>
    <property type="molecule type" value="Genomic_DNA"/>
</dbReference>
<dbReference type="AlphaFoldDB" id="A0A2U1AR24"/>
<name>A0A2U1AR24_9BACT</name>
<dbReference type="Proteomes" id="UP000245959">
    <property type="component" value="Unassembled WGS sequence"/>
</dbReference>
<evidence type="ECO:0000313" key="3">
    <source>
        <dbReference type="EMBL" id="PVY38791.1"/>
    </source>
</evidence>
<dbReference type="SUPFAM" id="SSF47413">
    <property type="entry name" value="lambda repressor-like DNA-binding domains"/>
    <property type="match status" value="1"/>
</dbReference>
<keyword evidence="4" id="KW-1185">Reference proteome</keyword>
<feature type="domain" description="HTH cro/C1-type" evidence="1">
    <location>
        <begin position="11"/>
        <end position="65"/>
    </location>
</feature>
<dbReference type="GO" id="GO:0003677">
    <property type="term" value="F:DNA binding"/>
    <property type="evidence" value="ECO:0007669"/>
    <property type="project" value="InterPro"/>
</dbReference>
<dbReference type="InterPro" id="IPR010982">
    <property type="entry name" value="Lambda_DNA-bd_dom_sf"/>
</dbReference>
<proteinExistence type="predicted"/>